<organism evidence="1 2">
    <name type="scientific">Catharanthus roseus</name>
    <name type="common">Madagascar periwinkle</name>
    <name type="synonym">Vinca rosea</name>
    <dbReference type="NCBI Taxonomy" id="4058"/>
    <lineage>
        <taxon>Eukaryota</taxon>
        <taxon>Viridiplantae</taxon>
        <taxon>Streptophyta</taxon>
        <taxon>Embryophyta</taxon>
        <taxon>Tracheophyta</taxon>
        <taxon>Spermatophyta</taxon>
        <taxon>Magnoliopsida</taxon>
        <taxon>eudicotyledons</taxon>
        <taxon>Gunneridae</taxon>
        <taxon>Pentapetalae</taxon>
        <taxon>asterids</taxon>
        <taxon>lamiids</taxon>
        <taxon>Gentianales</taxon>
        <taxon>Apocynaceae</taxon>
        <taxon>Rauvolfioideae</taxon>
        <taxon>Vinceae</taxon>
        <taxon>Catharanthinae</taxon>
        <taxon>Catharanthus</taxon>
    </lineage>
</organism>
<evidence type="ECO:0000313" key="2">
    <source>
        <dbReference type="Proteomes" id="UP001060085"/>
    </source>
</evidence>
<sequence length="191" mass="21225">MKTLLRPPLLQQTFLPTANSPNPPLFIPLKSKIYARYPKTPSSSPVSVKCSNLCHQNVQNQPIINTKNKSQKLFTEELSLGRSKFVILGAITVGIAVLLMGFDDDQKALAFFGPEGPLVEEFWDNMRRYAIYALTVSTGVLYAVFQPILELLRNPISAILVLIIFGGSIYIVSQVLSAMVGVSEFSYDYSY</sequence>
<comment type="caution">
    <text evidence="1">The sequence shown here is derived from an EMBL/GenBank/DDBJ whole genome shotgun (WGS) entry which is preliminary data.</text>
</comment>
<protein>
    <submittedName>
        <fullName evidence="1">Uncharacterized protein</fullName>
    </submittedName>
</protein>
<dbReference type="EMBL" id="CM044703">
    <property type="protein sequence ID" value="KAI5670835.1"/>
    <property type="molecule type" value="Genomic_DNA"/>
</dbReference>
<proteinExistence type="predicted"/>
<accession>A0ACC0BDT4</accession>
<dbReference type="Proteomes" id="UP001060085">
    <property type="component" value="Linkage Group LG03"/>
</dbReference>
<keyword evidence="2" id="KW-1185">Reference proteome</keyword>
<evidence type="ECO:0000313" key="1">
    <source>
        <dbReference type="EMBL" id="KAI5670835.1"/>
    </source>
</evidence>
<reference evidence="2" key="1">
    <citation type="journal article" date="2023" name="Nat. Plants">
        <title>Single-cell RNA sequencing provides a high-resolution roadmap for understanding the multicellular compartmentation of specialized metabolism.</title>
        <authorList>
            <person name="Sun S."/>
            <person name="Shen X."/>
            <person name="Li Y."/>
            <person name="Li Y."/>
            <person name="Wang S."/>
            <person name="Li R."/>
            <person name="Zhang H."/>
            <person name="Shen G."/>
            <person name="Guo B."/>
            <person name="Wei J."/>
            <person name="Xu J."/>
            <person name="St-Pierre B."/>
            <person name="Chen S."/>
            <person name="Sun C."/>
        </authorList>
    </citation>
    <scope>NUCLEOTIDE SEQUENCE [LARGE SCALE GENOMIC DNA]</scope>
</reference>
<name>A0ACC0BDT4_CATRO</name>
<gene>
    <name evidence="1" type="ORF">M9H77_11199</name>
</gene>